<name>A0ABW5C426_9BACI</name>
<keyword evidence="6" id="KW-0449">Lipoprotein</keyword>
<sequence>MQQSKQLRLIGIITLIVGIVIIGTILYKTKGIISDAAANYFVGNTKVSIITSDVLVDQSWGSLAYKGKLKIEEMFPVDVTLYSEIDTEKRMKKTIETAIKEGSKLIIGHGREFSDVFTEVAEQNPDIHFITIHGDSKYPNQSVYTFDQGEIEYFAALASSVVTKSNKIALIDAFDAREKNPEFETGLKYYKPEAMFYYRYVDSRDDGEKAVQIFRELINEGVDVVYSKGNSYNREIINLAKKEDIHVIGYLDDQSYMGKDHVVTSVLNDVSQAYVAIMEDYFSEDGIPHGKVMLGANHGVYGLAPFGPMLTEEEKEMIKKEMEKYEKGKLVFP</sequence>
<protein>
    <submittedName>
        <fullName evidence="9">BMP family ABC transporter substrate-binding protein</fullName>
    </submittedName>
</protein>
<dbReference type="InterPro" id="IPR028082">
    <property type="entry name" value="Peripla_BP_I"/>
</dbReference>
<feature type="domain" description="ABC transporter substrate-binding protein PnrA-like" evidence="8">
    <location>
        <begin position="45"/>
        <end position="327"/>
    </location>
</feature>
<dbReference type="SUPFAM" id="SSF53822">
    <property type="entry name" value="Periplasmic binding protein-like I"/>
    <property type="match status" value="1"/>
</dbReference>
<dbReference type="Proteomes" id="UP001597318">
    <property type="component" value="Unassembled WGS sequence"/>
</dbReference>
<evidence type="ECO:0000256" key="1">
    <source>
        <dbReference type="ARBA" id="ARBA00004193"/>
    </source>
</evidence>
<evidence type="ECO:0000313" key="10">
    <source>
        <dbReference type="Proteomes" id="UP001597318"/>
    </source>
</evidence>
<reference evidence="10" key="1">
    <citation type="journal article" date="2019" name="Int. J. Syst. Evol. Microbiol.">
        <title>The Global Catalogue of Microorganisms (GCM) 10K type strain sequencing project: providing services to taxonomists for standard genome sequencing and annotation.</title>
        <authorList>
            <consortium name="The Broad Institute Genomics Platform"/>
            <consortium name="The Broad Institute Genome Sequencing Center for Infectious Disease"/>
            <person name="Wu L."/>
            <person name="Ma J."/>
        </authorList>
    </citation>
    <scope>NUCLEOTIDE SEQUENCE [LARGE SCALE GENOMIC DNA]</scope>
    <source>
        <strain evidence="10">CGMCC 1.15474</strain>
    </source>
</reference>
<evidence type="ECO:0000256" key="4">
    <source>
        <dbReference type="ARBA" id="ARBA00022729"/>
    </source>
</evidence>
<accession>A0ABW5C426</accession>
<evidence type="ECO:0000256" key="3">
    <source>
        <dbReference type="ARBA" id="ARBA00022475"/>
    </source>
</evidence>
<keyword evidence="5 7" id="KW-0472">Membrane</keyword>
<keyword evidence="10" id="KW-1185">Reference proteome</keyword>
<feature type="transmembrane region" description="Helical" evidence="7">
    <location>
        <begin position="7"/>
        <end position="27"/>
    </location>
</feature>
<gene>
    <name evidence="9" type="ORF">ACFSKK_23720</name>
</gene>
<keyword evidence="7" id="KW-0812">Transmembrane</keyword>
<dbReference type="InterPro" id="IPR050957">
    <property type="entry name" value="BMP_lipoprotein"/>
</dbReference>
<evidence type="ECO:0000313" key="9">
    <source>
        <dbReference type="EMBL" id="MFD2216689.1"/>
    </source>
</evidence>
<proteinExistence type="inferred from homology"/>
<dbReference type="PANTHER" id="PTHR34296">
    <property type="entry name" value="TRANSCRIPTIONAL ACTIVATOR PROTEIN MED"/>
    <property type="match status" value="1"/>
</dbReference>
<dbReference type="Gene3D" id="3.40.50.2300">
    <property type="match status" value="2"/>
</dbReference>
<dbReference type="Pfam" id="PF02608">
    <property type="entry name" value="Bmp"/>
    <property type="match status" value="1"/>
</dbReference>
<evidence type="ECO:0000259" key="8">
    <source>
        <dbReference type="Pfam" id="PF02608"/>
    </source>
</evidence>
<dbReference type="PANTHER" id="PTHR34296:SF2">
    <property type="entry name" value="ABC TRANSPORTER GUANOSINE-BINDING PROTEIN NUPN"/>
    <property type="match status" value="1"/>
</dbReference>
<evidence type="ECO:0000256" key="2">
    <source>
        <dbReference type="ARBA" id="ARBA00008610"/>
    </source>
</evidence>
<dbReference type="RefSeq" id="WP_247339427.1">
    <property type="nucleotide sequence ID" value="NZ_CP095550.1"/>
</dbReference>
<evidence type="ECO:0000256" key="7">
    <source>
        <dbReference type="SAM" id="Phobius"/>
    </source>
</evidence>
<comment type="caution">
    <text evidence="9">The sequence shown here is derived from an EMBL/GenBank/DDBJ whole genome shotgun (WGS) entry which is preliminary data.</text>
</comment>
<organism evidence="9 10">
    <name type="scientific">Metabacillus endolithicus</name>
    <dbReference type="NCBI Taxonomy" id="1535204"/>
    <lineage>
        <taxon>Bacteria</taxon>
        <taxon>Bacillati</taxon>
        <taxon>Bacillota</taxon>
        <taxon>Bacilli</taxon>
        <taxon>Bacillales</taxon>
        <taxon>Bacillaceae</taxon>
        <taxon>Metabacillus</taxon>
    </lineage>
</organism>
<evidence type="ECO:0000256" key="6">
    <source>
        <dbReference type="ARBA" id="ARBA00023288"/>
    </source>
</evidence>
<comment type="subcellular location">
    <subcellularLocation>
        <location evidence="1">Cell membrane</location>
        <topology evidence="1">Lipid-anchor</topology>
    </subcellularLocation>
</comment>
<evidence type="ECO:0000256" key="5">
    <source>
        <dbReference type="ARBA" id="ARBA00023136"/>
    </source>
</evidence>
<dbReference type="InterPro" id="IPR003760">
    <property type="entry name" value="PnrA-like"/>
</dbReference>
<keyword evidence="7" id="KW-1133">Transmembrane helix</keyword>
<keyword evidence="3" id="KW-1003">Cell membrane</keyword>
<keyword evidence="4" id="KW-0732">Signal</keyword>
<dbReference type="EMBL" id="JBHUIK010000008">
    <property type="protein sequence ID" value="MFD2216689.1"/>
    <property type="molecule type" value="Genomic_DNA"/>
</dbReference>
<comment type="similarity">
    <text evidence="2">Belongs to the BMP lipoprotein family.</text>
</comment>